<dbReference type="Proteomes" id="UP000095287">
    <property type="component" value="Unplaced"/>
</dbReference>
<accession>A0A1I7YZ87</accession>
<evidence type="ECO:0000313" key="2">
    <source>
        <dbReference type="WBParaSite" id="L893_g21018.t1"/>
    </source>
</evidence>
<name>A0A1I7YZ87_9BILA</name>
<reference evidence="2" key="1">
    <citation type="submission" date="2016-11" db="UniProtKB">
        <authorList>
            <consortium name="WormBaseParasite"/>
        </authorList>
    </citation>
    <scope>IDENTIFICATION</scope>
</reference>
<keyword evidence="1" id="KW-1185">Reference proteome</keyword>
<organism evidence="1 2">
    <name type="scientific">Steinernema glaseri</name>
    <dbReference type="NCBI Taxonomy" id="37863"/>
    <lineage>
        <taxon>Eukaryota</taxon>
        <taxon>Metazoa</taxon>
        <taxon>Ecdysozoa</taxon>
        <taxon>Nematoda</taxon>
        <taxon>Chromadorea</taxon>
        <taxon>Rhabditida</taxon>
        <taxon>Tylenchina</taxon>
        <taxon>Panagrolaimomorpha</taxon>
        <taxon>Strongyloidoidea</taxon>
        <taxon>Steinernematidae</taxon>
        <taxon>Steinernema</taxon>
    </lineage>
</organism>
<sequence>MGLYTEDTVNTKNQKYTTEGIIIPETVSSVKYQLKTVPRTRKSLFQMVHVRKLLVGSTREDLDRLLSHSSTLICGLNSCHFSSSLEMALTTDELRLKKKQPDLDGICNIKAPQYNGSNYVLPFR</sequence>
<dbReference type="AlphaFoldDB" id="A0A1I7YZ87"/>
<protein>
    <submittedName>
        <fullName evidence="2">NR LBD domain-containing protein</fullName>
    </submittedName>
</protein>
<dbReference type="WBParaSite" id="L893_g21018.t1">
    <property type="protein sequence ID" value="L893_g21018.t1"/>
    <property type="gene ID" value="L893_g21018"/>
</dbReference>
<proteinExistence type="predicted"/>
<evidence type="ECO:0000313" key="1">
    <source>
        <dbReference type="Proteomes" id="UP000095287"/>
    </source>
</evidence>